<organism evidence="13 14">
    <name type="scientific">Rhizoclosmatium globosum</name>
    <dbReference type="NCBI Taxonomy" id="329046"/>
    <lineage>
        <taxon>Eukaryota</taxon>
        <taxon>Fungi</taxon>
        <taxon>Fungi incertae sedis</taxon>
        <taxon>Chytridiomycota</taxon>
        <taxon>Chytridiomycota incertae sedis</taxon>
        <taxon>Chytridiomycetes</taxon>
        <taxon>Chytridiales</taxon>
        <taxon>Chytriomycetaceae</taxon>
        <taxon>Rhizoclosmatium</taxon>
    </lineage>
</organism>
<accession>A0A1Y2BNY0</accession>
<dbReference type="AlphaFoldDB" id="A0A1Y2BNY0"/>
<feature type="transmembrane region" description="Helical" evidence="11">
    <location>
        <begin position="74"/>
        <end position="92"/>
    </location>
</feature>
<dbReference type="GO" id="GO:0140575">
    <property type="term" value="F:transmembrane monodehydroascorbate reductase activity"/>
    <property type="evidence" value="ECO:0007669"/>
    <property type="project" value="InterPro"/>
</dbReference>
<dbReference type="PANTHER" id="PTHR15422">
    <property type="entry name" value="OS05G0565100 PROTEIN"/>
    <property type="match status" value="1"/>
</dbReference>
<evidence type="ECO:0000256" key="4">
    <source>
        <dbReference type="ARBA" id="ARBA00022617"/>
    </source>
</evidence>
<evidence type="ECO:0000256" key="3">
    <source>
        <dbReference type="ARBA" id="ARBA00022448"/>
    </source>
</evidence>
<dbReference type="Pfam" id="PF03188">
    <property type="entry name" value="Cytochrom_B561"/>
    <property type="match status" value="1"/>
</dbReference>
<evidence type="ECO:0000256" key="11">
    <source>
        <dbReference type="SAM" id="Phobius"/>
    </source>
</evidence>
<sequence>MIFQNPTRLASLFTILAMVYLAAPFTLEYRLYSLHPIGMGLFIAASITAALTLQRSDQQSKHPQSRKSSVVTHAGLQIAALLGLLVGFAAIYQNKINKGKKHFQTYHSYGGLALFIGALSVSILGICMHFFPTQVFGTLLKSKRYLSIKRYSGLALLTITVYTTALGLISHSTQERISALARLIIFLITLGSTTLAFWNTFFEYSKGSSDLDLDDYEAVHELK</sequence>
<evidence type="ECO:0000256" key="6">
    <source>
        <dbReference type="ARBA" id="ARBA00022723"/>
    </source>
</evidence>
<feature type="transmembrane region" description="Helical" evidence="11">
    <location>
        <begin position="112"/>
        <end position="131"/>
    </location>
</feature>
<feature type="transmembrane region" description="Helical" evidence="11">
    <location>
        <begin position="9"/>
        <end position="27"/>
    </location>
</feature>
<dbReference type="Proteomes" id="UP000193642">
    <property type="component" value="Unassembled WGS sequence"/>
</dbReference>
<keyword evidence="10 11" id="KW-0472">Membrane</keyword>
<feature type="transmembrane region" description="Helical" evidence="11">
    <location>
        <begin position="151"/>
        <end position="171"/>
    </location>
</feature>
<name>A0A1Y2BNY0_9FUNG</name>
<keyword evidence="5 11" id="KW-0812">Transmembrane</keyword>
<keyword evidence="14" id="KW-1185">Reference proteome</keyword>
<evidence type="ECO:0000256" key="10">
    <source>
        <dbReference type="ARBA" id="ARBA00023136"/>
    </source>
</evidence>
<evidence type="ECO:0000313" key="13">
    <source>
        <dbReference type="EMBL" id="ORY36460.1"/>
    </source>
</evidence>
<evidence type="ECO:0000256" key="8">
    <source>
        <dbReference type="ARBA" id="ARBA00022989"/>
    </source>
</evidence>
<evidence type="ECO:0000256" key="7">
    <source>
        <dbReference type="ARBA" id="ARBA00022982"/>
    </source>
</evidence>
<keyword evidence="8 11" id="KW-1133">Transmembrane helix</keyword>
<evidence type="ECO:0000313" key="14">
    <source>
        <dbReference type="Proteomes" id="UP000193642"/>
    </source>
</evidence>
<comment type="cofactor">
    <cofactor evidence="1">
        <name>heme b</name>
        <dbReference type="ChEBI" id="CHEBI:60344"/>
    </cofactor>
</comment>
<reference evidence="13 14" key="1">
    <citation type="submission" date="2016-07" db="EMBL/GenBank/DDBJ databases">
        <title>Pervasive Adenine N6-methylation of Active Genes in Fungi.</title>
        <authorList>
            <consortium name="DOE Joint Genome Institute"/>
            <person name="Mondo S.J."/>
            <person name="Dannebaum R.O."/>
            <person name="Kuo R.C."/>
            <person name="Labutti K."/>
            <person name="Haridas S."/>
            <person name="Kuo A."/>
            <person name="Salamov A."/>
            <person name="Ahrendt S.R."/>
            <person name="Lipzen A."/>
            <person name="Sullivan W."/>
            <person name="Andreopoulos W.B."/>
            <person name="Clum A."/>
            <person name="Lindquist E."/>
            <person name="Daum C."/>
            <person name="Ramamoorthy G.K."/>
            <person name="Gryganskyi A."/>
            <person name="Culley D."/>
            <person name="Magnuson J.K."/>
            <person name="James T.Y."/>
            <person name="O'Malley M.A."/>
            <person name="Stajich J.E."/>
            <person name="Spatafora J.W."/>
            <person name="Visel A."/>
            <person name="Grigoriev I.V."/>
        </authorList>
    </citation>
    <scope>NUCLEOTIDE SEQUENCE [LARGE SCALE GENOMIC DNA]</scope>
    <source>
        <strain evidence="13 14">JEL800</strain>
    </source>
</reference>
<feature type="transmembrane region" description="Helical" evidence="11">
    <location>
        <begin position="177"/>
        <end position="198"/>
    </location>
</feature>
<dbReference type="SMART" id="SM00665">
    <property type="entry name" value="B561"/>
    <property type="match status" value="1"/>
</dbReference>
<keyword evidence="6" id="KW-0479">Metal-binding</keyword>
<keyword evidence="4" id="KW-0349">Heme</keyword>
<dbReference type="Gene3D" id="1.20.120.1770">
    <property type="match status" value="1"/>
</dbReference>
<comment type="caution">
    <text evidence="13">The sequence shown here is derived from an EMBL/GenBank/DDBJ whole genome shotgun (WGS) entry which is preliminary data.</text>
</comment>
<dbReference type="GO" id="GO:0046872">
    <property type="term" value="F:metal ion binding"/>
    <property type="evidence" value="ECO:0007669"/>
    <property type="project" value="UniProtKB-KW"/>
</dbReference>
<evidence type="ECO:0000256" key="5">
    <source>
        <dbReference type="ARBA" id="ARBA00022692"/>
    </source>
</evidence>
<feature type="transmembrane region" description="Helical" evidence="11">
    <location>
        <begin position="33"/>
        <end position="53"/>
    </location>
</feature>
<dbReference type="EMBL" id="MCGO01000055">
    <property type="protein sequence ID" value="ORY36460.1"/>
    <property type="molecule type" value="Genomic_DNA"/>
</dbReference>
<keyword evidence="9" id="KW-0408">Iron</keyword>
<dbReference type="GO" id="GO:0016020">
    <property type="term" value="C:membrane"/>
    <property type="evidence" value="ECO:0007669"/>
    <property type="project" value="UniProtKB-SubCell"/>
</dbReference>
<feature type="domain" description="Cytochrome b561" evidence="12">
    <location>
        <begin position="1"/>
        <end position="206"/>
    </location>
</feature>
<dbReference type="InterPro" id="IPR006593">
    <property type="entry name" value="Cyt_b561/ferric_Rdtase_TM"/>
</dbReference>
<dbReference type="OrthoDB" id="432881at2759"/>
<dbReference type="PROSITE" id="PS50939">
    <property type="entry name" value="CYTOCHROME_B561"/>
    <property type="match status" value="1"/>
</dbReference>
<proteinExistence type="predicted"/>
<comment type="subcellular location">
    <subcellularLocation>
        <location evidence="2">Membrane</location>
        <topology evidence="2">Multi-pass membrane protein</topology>
    </subcellularLocation>
</comment>
<keyword evidence="7" id="KW-0249">Electron transport</keyword>
<evidence type="ECO:0000256" key="9">
    <source>
        <dbReference type="ARBA" id="ARBA00023004"/>
    </source>
</evidence>
<dbReference type="PANTHER" id="PTHR15422:SF45">
    <property type="entry name" value="CYTOCHROME B561 DOMAIN-CONTAINING PROTEIN"/>
    <property type="match status" value="1"/>
</dbReference>
<gene>
    <name evidence="13" type="ORF">BCR33DRAFT_855204</name>
</gene>
<evidence type="ECO:0000256" key="1">
    <source>
        <dbReference type="ARBA" id="ARBA00001970"/>
    </source>
</evidence>
<protein>
    <recommendedName>
        <fullName evidence="12">Cytochrome b561 domain-containing protein</fullName>
    </recommendedName>
</protein>
<evidence type="ECO:0000259" key="12">
    <source>
        <dbReference type="PROSITE" id="PS50939"/>
    </source>
</evidence>
<dbReference type="InterPro" id="IPR045150">
    <property type="entry name" value="CYB561D1/2"/>
</dbReference>
<keyword evidence="3" id="KW-0813">Transport</keyword>
<evidence type="ECO:0000256" key="2">
    <source>
        <dbReference type="ARBA" id="ARBA00004141"/>
    </source>
</evidence>